<comment type="caution">
    <text evidence="4">The sequence shown here is derived from an EMBL/GenBank/DDBJ whole genome shotgun (WGS) entry which is preliminary data.</text>
</comment>
<dbReference type="PANTHER" id="PTHR16517">
    <property type="entry name" value="TUBBY-RELATED"/>
    <property type="match status" value="1"/>
</dbReference>
<feature type="domain" description="Tubby C-terminal" evidence="3">
    <location>
        <begin position="111"/>
        <end position="203"/>
    </location>
</feature>
<dbReference type="Pfam" id="PF01167">
    <property type="entry name" value="Tub"/>
    <property type="match status" value="2"/>
</dbReference>
<feature type="region of interest" description="Disordered" evidence="2">
    <location>
        <begin position="316"/>
        <end position="336"/>
    </location>
</feature>
<keyword evidence="5" id="KW-1185">Reference proteome</keyword>
<evidence type="ECO:0000259" key="3">
    <source>
        <dbReference type="Pfam" id="PF01167"/>
    </source>
</evidence>
<feature type="compositionally biased region" description="Low complexity" evidence="2">
    <location>
        <begin position="16"/>
        <end position="29"/>
    </location>
</feature>
<evidence type="ECO:0000313" key="5">
    <source>
        <dbReference type="Proteomes" id="UP001150569"/>
    </source>
</evidence>
<feature type="region of interest" description="Disordered" evidence="2">
    <location>
        <begin position="1"/>
        <end position="59"/>
    </location>
</feature>
<dbReference type="SUPFAM" id="SSF54518">
    <property type="entry name" value="Tubby C-terminal domain-like"/>
    <property type="match status" value="2"/>
</dbReference>
<feature type="region of interest" description="Disordered" evidence="2">
    <location>
        <begin position="266"/>
        <end position="300"/>
    </location>
</feature>
<comment type="similarity">
    <text evidence="1">Belongs to the TUB family.</text>
</comment>
<protein>
    <recommendedName>
        <fullName evidence="3">Tubby C-terminal domain-containing protein</fullName>
    </recommendedName>
</protein>
<dbReference type="Gene3D" id="3.20.90.10">
    <property type="entry name" value="Tubby Protein, Chain A"/>
    <property type="match status" value="2"/>
</dbReference>
<name>A0A9W7ZVF7_9FUNG</name>
<organism evidence="4 5">
    <name type="scientific">Tieghemiomyces parasiticus</name>
    <dbReference type="NCBI Taxonomy" id="78921"/>
    <lineage>
        <taxon>Eukaryota</taxon>
        <taxon>Fungi</taxon>
        <taxon>Fungi incertae sedis</taxon>
        <taxon>Zoopagomycota</taxon>
        <taxon>Kickxellomycotina</taxon>
        <taxon>Dimargaritomycetes</taxon>
        <taxon>Dimargaritales</taxon>
        <taxon>Dimargaritaceae</taxon>
        <taxon>Tieghemiomyces</taxon>
    </lineage>
</organism>
<feature type="compositionally biased region" description="Basic and acidic residues" evidence="2">
    <location>
        <begin position="1"/>
        <end position="13"/>
    </location>
</feature>
<dbReference type="InterPro" id="IPR025659">
    <property type="entry name" value="Tubby-like_C"/>
</dbReference>
<dbReference type="AlphaFoldDB" id="A0A9W7ZVF7"/>
<gene>
    <name evidence="4" type="ORF">IWQ60_008741</name>
</gene>
<dbReference type="OrthoDB" id="8775810at2759"/>
<accession>A0A9W7ZVF7</accession>
<evidence type="ECO:0000256" key="2">
    <source>
        <dbReference type="SAM" id="MobiDB-lite"/>
    </source>
</evidence>
<proteinExistence type="inferred from homology"/>
<dbReference type="EMBL" id="JANBPT010000674">
    <property type="protein sequence ID" value="KAJ1914626.1"/>
    <property type="molecule type" value="Genomic_DNA"/>
</dbReference>
<feature type="domain" description="Tubby C-terminal" evidence="3">
    <location>
        <begin position="327"/>
        <end position="485"/>
    </location>
</feature>
<evidence type="ECO:0000313" key="4">
    <source>
        <dbReference type="EMBL" id="KAJ1914626.1"/>
    </source>
</evidence>
<reference evidence="4" key="1">
    <citation type="submission" date="2022-07" db="EMBL/GenBank/DDBJ databases">
        <title>Phylogenomic reconstructions and comparative analyses of Kickxellomycotina fungi.</title>
        <authorList>
            <person name="Reynolds N.K."/>
            <person name="Stajich J.E."/>
            <person name="Barry K."/>
            <person name="Grigoriev I.V."/>
            <person name="Crous P."/>
            <person name="Smith M.E."/>
        </authorList>
    </citation>
    <scope>NUCLEOTIDE SEQUENCE</scope>
    <source>
        <strain evidence="4">RSA 861</strain>
    </source>
</reference>
<sequence>MDLTDRTTGDDRGPLATPVPVTHAPVAPADILEPNQFEQREENDNPDDGDGGDRGGAAQDVESLEGLGEDDMEARHAREDTERIVYTLLDQLGFPGEFGDNYIPFVDDFIQRPVPVGHNMRCKIRRQKSKRGAAPQYLMYAEAPDGHPYIHLLSARKLRKATHTSSHYLISRHTETILQGTPEMVGELHSNFLGTEFVVLRRTGYQPTVVVQPQLQQGSSVTSDGGGMSPQGEAEVDEAVAGLNRLAVSASLAAMPLVGTPELSPGAAPLPTSAPHLPVSNSRRPRIGDGGGGGGTLRRLLRRRTAVVTNNRIDLPTTAEGHSGISNNGENHDNCNDPGVTSMAVTGAQEETCAILYDPNILGFKGPRKMTLILPALSFDGTPLPFQPRPNAPSLITSYRNMYNPDLLVLHNKPPQWNVDTQSYVLNFNGRVTVSSVKNFQVVNDHDFDYVILQFGRVLEDAFTLDFQYPITPLQAFGIALSSFDDKLACE</sequence>
<dbReference type="PANTHER" id="PTHR16517:SF7">
    <property type="entry name" value="PROTEIN KING TUBBY"/>
    <property type="match status" value="1"/>
</dbReference>
<dbReference type="Proteomes" id="UP001150569">
    <property type="component" value="Unassembled WGS sequence"/>
</dbReference>
<evidence type="ECO:0000256" key="1">
    <source>
        <dbReference type="ARBA" id="ARBA00007129"/>
    </source>
</evidence>
<dbReference type="InterPro" id="IPR000007">
    <property type="entry name" value="Tubby_C"/>
</dbReference>